<dbReference type="PANTHER" id="PTHR43415:SF3">
    <property type="entry name" value="GNAT-FAMILY ACETYLTRANSFERASE"/>
    <property type="match status" value="1"/>
</dbReference>
<comment type="caution">
    <text evidence="2">The sequence shown here is derived from an EMBL/GenBank/DDBJ whole genome shotgun (WGS) entry which is preliminary data.</text>
</comment>
<gene>
    <name evidence="2" type="ORF">LCGC14_2529160</name>
</gene>
<protein>
    <recommendedName>
        <fullName evidence="1">N-acetyltransferase domain-containing protein</fullName>
    </recommendedName>
</protein>
<accession>A0A0F9D5M5</accession>
<dbReference type="Pfam" id="PF13302">
    <property type="entry name" value="Acetyltransf_3"/>
    <property type="match status" value="1"/>
</dbReference>
<sequence length="188" mass="21918">MSSFPRDDVVARGRKSVVRRKRMTDAADEYAWRSDTELARFDASTPVRIPFEDYQRNWSFDMRFTDTAGRSFAVEDETGRHIGNIMYYNRDATRREAELGISIGRQDCWAQGYGTDAVAALVAQLFRNTDLQRLYLHTLDWNRRAYRAFQKVGFTDCGSAWRDGHTFIVMEVRRQWVTTPAAWREVPA</sequence>
<organism evidence="2">
    <name type="scientific">marine sediment metagenome</name>
    <dbReference type="NCBI Taxonomy" id="412755"/>
    <lineage>
        <taxon>unclassified sequences</taxon>
        <taxon>metagenomes</taxon>
        <taxon>ecological metagenomes</taxon>
    </lineage>
</organism>
<dbReference type="PROSITE" id="PS51186">
    <property type="entry name" value="GNAT"/>
    <property type="match status" value="1"/>
</dbReference>
<dbReference type="EMBL" id="LAZR01040998">
    <property type="protein sequence ID" value="KKL13096.1"/>
    <property type="molecule type" value="Genomic_DNA"/>
</dbReference>
<dbReference type="GO" id="GO:0016747">
    <property type="term" value="F:acyltransferase activity, transferring groups other than amino-acyl groups"/>
    <property type="evidence" value="ECO:0007669"/>
    <property type="project" value="InterPro"/>
</dbReference>
<dbReference type="AlphaFoldDB" id="A0A0F9D5M5"/>
<name>A0A0F9D5M5_9ZZZZ</name>
<reference evidence="2" key="1">
    <citation type="journal article" date="2015" name="Nature">
        <title>Complex archaea that bridge the gap between prokaryotes and eukaryotes.</title>
        <authorList>
            <person name="Spang A."/>
            <person name="Saw J.H."/>
            <person name="Jorgensen S.L."/>
            <person name="Zaremba-Niedzwiedzka K."/>
            <person name="Martijn J."/>
            <person name="Lind A.E."/>
            <person name="van Eijk R."/>
            <person name="Schleper C."/>
            <person name="Guy L."/>
            <person name="Ettema T.J."/>
        </authorList>
    </citation>
    <scope>NUCLEOTIDE SEQUENCE</scope>
</reference>
<dbReference type="InterPro" id="IPR000182">
    <property type="entry name" value="GNAT_dom"/>
</dbReference>
<evidence type="ECO:0000313" key="2">
    <source>
        <dbReference type="EMBL" id="KKL13096.1"/>
    </source>
</evidence>
<proteinExistence type="predicted"/>
<dbReference type="Gene3D" id="3.40.630.30">
    <property type="match status" value="1"/>
</dbReference>
<feature type="domain" description="N-acetyltransferase" evidence="1">
    <location>
        <begin position="16"/>
        <end position="175"/>
    </location>
</feature>
<dbReference type="PANTHER" id="PTHR43415">
    <property type="entry name" value="SPERMIDINE N(1)-ACETYLTRANSFERASE"/>
    <property type="match status" value="1"/>
</dbReference>
<evidence type="ECO:0000259" key="1">
    <source>
        <dbReference type="PROSITE" id="PS51186"/>
    </source>
</evidence>
<dbReference type="SUPFAM" id="SSF55729">
    <property type="entry name" value="Acyl-CoA N-acyltransferases (Nat)"/>
    <property type="match status" value="1"/>
</dbReference>
<dbReference type="InterPro" id="IPR016181">
    <property type="entry name" value="Acyl_CoA_acyltransferase"/>
</dbReference>